<comment type="similarity">
    <text evidence="1">Belongs to the transferase hexapeptide repeat family.</text>
</comment>
<feature type="active site" description="Proton acceptor" evidence="5">
    <location>
        <position position="137"/>
    </location>
</feature>
<keyword evidence="9" id="KW-1185">Reference proteome</keyword>
<dbReference type="SUPFAM" id="SSF51161">
    <property type="entry name" value="Trimeric LpxA-like enzymes"/>
    <property type="match status" value="1"/>
</dbReference>
<dbReference type="NCBIfam" id="TIGR03570">
    <property type="entry name" value="NeuD_NnaD"/>
    <property type="match status" value="1"/>
</dbReference>
<organism evidence="8 9">
    <name type="scientific">Chryseobacterium taiwanense</name>
    <dbReference type="NCBI Taxonomy" id="363331"/>
    <lineage>
        <taxon>Bacteria</taxon>
        <taxon>Pseudomonadati</taxon>
        <taxon>Bacteroidota</taxon>
        <taxon>Flavobacteriia</taxon>
        <taxon>Flavobacteriales</taxon>
        <taxon>Weeksellaceae</taxon>
        <taxon>Chryseobacterium group</taxon>
        <taxon>Chryseobacterium</taxon>
    </lineage>
</organism>
<dbReference type="InterPro" id="IPR050179">
    <property type="entry name" value="Trans_hexapeptide_repeat"/>
</dbReference>
<dbReference type="Gene3D" id="3.40.50.20">
    <property type="match status" value="1"/>
</dbReference>
<dbReference type="RefSeq" id="WP_039366774.1">
    <property type="nucleotide sequence ID" value="NZ_JWTA01000005.1"/>
</dbReference>
<dbReference type="Proteomes" id="UP000031167">
    <property type="component" value="Unassembled WGS sequence"/>
</dbReference>
<reference evidence="8 9" key="1">
    <citation type="submission" date="2014-12" db="EMBL/GenBank/DDBJ databases">
        <title>Genome sequencing of Chryseobacterium taiwanense TPW19.</title>
        <authorList>
            <person name="Tan P.W."/>
            <person name="Chan K.-G."/>
        </authorList>
    </citation>
    <scope>NUCLEOTIDE SEQUENCE [LARGE SCALE GENOMIC DNA]</scope>
    <source>
        <strain evidence="8 9">TPW19</strain>
    </source>
</reference>
<keyword evidence="3" id="KW-0677">Repeat</keyword>
<keyword evidence="4" id="KW-0012">Acyltransferase</keyword>
<feature type="binding site" evidence="6">
    <location>
        <position position="70"/>
    </location>
    <ligand>
        <name>substrate</name>
    </ligand>
</feature>
<evidence type="ECO:0000259" key="7">
    <source>
        <dbReference type="Pfam" id="PF17836"/>
    </source>
</evidence>
<dbReference type="InterPro" id="IPR001451">
    <property type="entry name" value="Hexapep"/>
</dbReference>
<dbReference type="GO" id="GO:0016746">
    <property type="term" value="F:acyltransferase activity"/>
    <property type="evidence" value="ECO:0007669"/>
    <property type="project" value="UniProtKB-KW"/>
</dbReference>
<dbReference type="PANTHER" id="PTHR43300">
    <property type="entry name" value="ACETYLTRANSFERASE"/>
    <property type="match status" value="1"/>
</dbReference>
<dbReference type="InterPro" id="IPR018357">
    <property type="entry name" value="Hexapep_transf_CS"/>
</dbReference>
<dbReference type="AlphaFoldDB" id="A0A0B4DG78"/>
<feature type="domain" description="PglD N-terminal" evidence="7">
    <location>
        <begin position="6"/>
        <end position="80"/>
    </location>
</feature>
<dbReference type="InterPro" id="IPR020019">
    <property type="entry name" value="AcTrfase_PglD-like"/>
</dbReference>
<proteinExistence type="inferred from homology"/>
<feature type="binding site" evidence="6">
    <location>
        <begin position="13"/>
        <end position="15"/>
    </location>
    <ligand>
        <name>substrate</name>
    </ligand>
</feature>
<comment type="caution">
    <text evidence="8">The sequence shown here is derived from an EMBL/GenBank/DDBJ whole genome shotgun (WGS) entry which is preliminary data.</text>
</comment>
<feature type="binding site" evidence="6">
    <location>
        <position position="146"/>
    </location>
    <ligand>
        <name>acetyl-CoA</name>
        <dbReference type="ChEBI" id="CHEBI:57288"/>
    </ligand>
</feature>
<gene>
    <name evidence="8" type="ORF">RM51_06950</name>
</gene>
<dbReference type="OrthoDB" id="9801697at2"/>
<evidence type="ECO:0000313" key="8">
    <source>
        <dbReference type="EMBL" id="KIC63410.1"/>
    </source>
</evidence>
<dbReference type="Pfam" id="PF17836">
    <property type="entry name" value="PglD_N"/>
    <property type="match status" value="1"/>
</dbReference>
<evidence type="ECO:0000256" key="5">
    <source>
        <dbReference type="PIRSR" id="PIRSR620019-1"/>
    </source>
</evidence>
<dbReference type="Gene3D" id="2.160.10.10">
    <property type="entry name" value="Hexapeptide repeat proteins"/>
    <property type="match status" value="1"/>
</dbReference>
<evidence type="ECO:0000256" key="3">
    <source>
        <dbReference type="ARBA" id="ARBA00022737"/>
    </source>
</evidence>
<evidence type="ECO:0000256" key="4">
    <source>
        <dbReference type="ARBA" id="ARBA00023315"/>
    </source>
</evidence>
<evidence type="ECO:0000313" key="9">
    <source>
        <dbReference type="Proteomes" id="UP000031167"/>
    </source>
</evidence>
<dbReference type="InterPro" id="IPR011004">
    <property type="entry name" value="Trimer_LpxA-like_sf"/>
</dbReference>
<name>A0A0B4DG78_9FLAO</name>
<dbReference type="PANTHER" id="PTHR43300:SF7">
    <property type="entry name" value="UDP-N-ACETYLBACILLOSAMINE N-ACETYLTRANSFERASE"/>
    <property type="match status" value="1"/>
</dbReference>
<sequence length="208" mass="22350">MPDKKNIVIIGYSGHSFVVLDAAKEMNMNVKYYCEKKRASFNPFEIDYLGNEGSDSFDWNCADEFILGIGDNKIRQKVANLILSKKKIVLNVVHPSSIISNYAIFGVGNFIAANVTINAFAKILDNCILNTGCIVEHECVIESGVHIAPGAVLAGNVHVGENSFIGANSVVKQGVKIGDAVTVGAGSVVIKDIPDNEIWAGNPAKKLK</sequence>
<evidence type="ECO:0000256" key="2">
    <source>
        <dbReference type="ARBA" id="ARBA00022679"/>
    </source>
</evidence>
<dbReference type="Pfam" id="PF00132">
    <property type="entry name" value="Hexapep"/>
    <property type="match status" value="1"/>
</dbReference>
<evidence type="ECO:0000256" key="1">
    <source>
        <dbReference type="ARBA" id="ARBA00007274"/>
    </source>
</evidence>
<keyword evidence="2" id="KW-0808">Transferase</keyword>
<feature type="site" description="Increases basicity of active site His" evidence="5">
    <location>
        <position position="138"/>
    </location>
</feature>
<dbReference type="STRING" id="363331.RM51_06950"/>
<protein>
    <submittedName>
        <fullName evidence="8">N-acetylneuraminate synthase</fullName>
    </submittedName>
</protein>
<dbReference type="EMBL" id="JWTA01000005">
    <property type="protein sequence ID" value="KIC63410.1"/>
    <property type="molecule type" value="Genomic_DNA"/>
</dbReference>
<accession>A0A0B4DG78</accession>
<dbReference type="PROSITE" id="PS00101">
    <property type="entry name" value="HEXAPEP_TRANSFERASES"/>
    <property type="match status" value="1"/>
</dbReference>
<evidence type="ECO:0000256" key="6">
    <source>
        <dbReference type="PIRSR" id="PIRSR620019-2"/>
    </source>
</evidence>
<dbReference type="InterPro" id="IPR041561">
    <property type="entry name" value="PglD_N"/>
</dbReference>
<dbReference type="CDD" id="cd03360">
    <property type="entry name" value="LbH_AT_putative"/>
    <property type="match status" value="1"/>
</dbReference>